<reference evidence="10 11" key="1">
    <citation type="submission" date="2018-06" db="EMBL/GenBank/DDBJ databases">
        <title>Marinomonas sp. YLB-05 draft genome sequence.</title>
        <authorList>
            <person name="Yu L."/>
            <person name="Tang X."/>
        </authorList>
    </citation>
    <scope>NUCLEOTIDE SEQUENCE [LARGE SCALE GENOMIC DNA]</scope>
    <source>
        <strain evidence="10 11">YLB-05</strain>
    </source>
</reference>
<dbReference type="InterPro" id="IPR036929">
    <property type="entry name" value="DsbDN_sf"/>
</dbReference>
<dbReference type="PROSITE" id="PS00194">
    <property type="entry name" value="THIOREDOXIN_1"/>
    <property type="match status" value="1"/>
</dbReference>
<dbReference type="InterPro" id="IPR036249">
    <property type="entry name" value="Thioredoxin-like_sf"/>
</dbReference>
<dbReference type="Pfam" id="PF11412">
    <property type="entry name" value="DsbD_N"/>
    <property type="match status" value="1"/>
</dbReference>
<evidence type="ECO:0000256" key="4">
    <source>
        <dbReference type="ARBA" id="ARBA00022748"/>
    </source>
</evidence>
<feature type="transmembrane region" description="Helical" evidence="8">
    <location>
        <begin position="419"/>
        <end position="438"/>
    </location>
</feature>
<evidence type="ECO:0000256" key="7">
    <source>
        <dbReference type="ARBA" id="ARBA00023284"/>
    </source>
</evidence>
<feature type="transmembrane region" description="Helical" evidence="8">
    <location>
        <begin position="209"/>
        <end position="235"/>
    </location>
</feature>
<organism evidence="10 11">
    <name type="scientific">Marinomonas piezotolerans</name>
    <dbReference type="NCBI Taxonomy" id="2213058"/>
    <lineage>
        <taxon>Bacteria</taxon>
        <taxon>Pseudomonadati</taxon>
        <taxon>Pseudomonadota</taxon>
        <taxon>Gammaproteobacteria</taxon>
        <taxon>Oceanospirillales</taxon>
        <taxon>Oceanospirillaceae</taxon>
        <taxon>Marinomonas</taxon>
    </lineage>
</organism>
<dbReference type="NCBIfam" id="NF001419">
    <property type="entry name" value="PRK00293.1"/>
    <property type="match status" value="1"/>
</dbReference>
<dbReference type="PANTHER" id="PTHR32234">
    <property type="entry name" value="THIOL:DISULFIDE INTERCHANGE PROTEIN DSBD"/>
    <property type="match status" value="1"/>
</dbReference>
<evidence type="ECO:0000256" key="3">
    <source>
        <dbReference type="ARBA" id="ARBA00022692"/>
    </source>
</evidence>
<feature type="transmembrane region" description="Helical" evidence="8">
    <location>
        <begin position="326"/>
        <end position="346"/>
    </location>
</feature>
<dbReference type="GO" id="GO:0045454">
    <property type="term" value="P:cell redox homeostasis"/>
    <property type="evidence" value="ECO:0007669"/>
    <property type="project" value="TreeGrafter"/>
</dbReference>
<dbReference type="GO" id="GO:0005886">
    <property type="term" value="C:plasma membrane"/>
    <property type="evidence" value="ECO:0007669"/>
    <property type="project" value="UniProtKB-SubCell"/>
</dbReference>
<feature type="transmembrane region" description="Helical" evidence="8">
    <location>
        <begin position="391"/>
        <end position="407"/>
    </location>
</feature>
<dbReference type="Gene3D" id="3.40.30.10">
    <property type="entry name" value="Glutaredoxin"/>
    <property type="match status" value="1"/>
</dbReference>
<protein>
    <submittedName>
        <fullName evidence="10">Cytochrome C biogenesis protein</fullName>
    </submittedName>
</protein>
<feature type="transmembrane region" description="Helical" evidence="8">
    <location>
        <begin position="247"/>
        <end position="269"/>
    </location>
</feature>
<dbReference type="InterPro" id="IPR012336">
    <property type="entry name" value="Thioredoxin-like_fold"/>
</dbReference>
<evidence type="ECO:0000313" key="11">
    <source>
        <dbReference type="Proteomes" id="UP000254326"/>
    </source>
</evidence>
<dbReference type="GO" id="GO:0017004">
    <property type="term" value="P:cytochrome complex assembly"/>
    <property type="evidence" value="ECO:0007669"/>
    <property type="project" value="UniProtKB-KW"/>
</dbReference>
<keyword evidence="7" id="KW-0676">Redox-active center</keyword>
<dbReference type="RefSeq" id="WP_115466692.1">
    <property type="nucleotide sequence ID" value="NZ_QKRA01000001.1"/>
</dbReference>
<dbReference type="InterPro" id="IPR013766">
    <property type="entry name" value="Thioredoxin_domain"/>
</dbReference>
<feature type="transmembrane region" description="Helical" evidence="8">
    <location>
        <begin position="367"/>
        <end position="385"/>
    </location>
</feature>
<evidence type="ECO:0000256" key="6">
    <source>
        <dbReference type="ARBA" id="ARBA00023136"/>
    </source>
</evidence>
<keyword evidence="4" id="KW-0201">Cytochrome c-type biogenesis</keyword>
<sequence>MKHWLITMKSFYLLIWMFVSVVASAGEFLKPDQAFVLSSTPDGVLEWQISPHYYLYKDRIRVSEVGQKRDLHLMWLSQAEQKDDPNFGLVEVFHDQVRVKVTDTKASGAPTAYEVTYQGCSEQGLCYPPQQRTVTLSLTNEQAVTQPSPTTKEQGLVSGLMNNGVWVTLLTFFALGLGLSLTPCVLPMVPILAGVIAGQSGKLSSKKGFVLALSYVLGMSVTYTIAGVLVGIFGAQLNLQAAMQNPWILAFFALVFVLLSLSMFGLYELQLPDRLRNKMDALGSNRKGGQLFGVAIMGAISALVVSPCVSAPLAGALLYISTTGDAWLGGAVLFVLSIGMGGPLLIMGLGGGRFLPKAGMWMQHVKAFFGVVLLGVSISLLGRFLPEYVSTMMWALLLLAYGCYIIPNTLSGKWRRMQLAGSIALLFYSLSIGSSSLAGSPSLMTPLKFFGTATSNEDEGQQSALFTRYDSVLDVQNQIARANADGLPVVLDLYADWCTACKTMEKEVFDKASLHSQADRYQFIQLDITDNTSKHHAFMESLGIFGPPAIVFFNSDGTLSDVTQGELSEREMLEHLDKLR</sequence>
<evidence type="ECO:0000256" key="2">
    <source>
        <dbReference type="ARBA" id="ARBA00022475"/>
    </source>
</evidence>
<keyword evidence="5 8" id="KW-1133">Transmembrane helix</keyword>
<dbReference type="Proteomes" id="UP000254326">
    <property type="component" value="Unassembled WGS sequence"/>
</dbReference>
<feature type="transmembrane region" description="Helical" evidence="8">
    <location>
        <begin position="164"/>
        <end position="197"/>
    </location>
</feature>
<gene>
    <name evidence="10" type="ORF">DN730_03445</name>
</gene>
<comment type="caution">
    <text evidence="10">The sequence shown here is derived from an EMBL/GenBank/DDBJ whole genome shotgun (WGS) entry which is preliminary data.</text>
</comment>
<keyword evidence="6 8" id="KW-0472">Membrane</keyword>
<dbReference type="EMBL" id="QKRA01000001">
    <property type="protein sequence ID" value="RDL46106.1"/>
    <property type="molecule type" value="Genomic_DNA"/>
</dbReference>
<dbReference type="InterPro" id="IPR028250">
    <property type="entry name" value="DsbDN"/>
</dbReference>
<evidence type="ECO:0000256" key="5">
    <source>
        <dbReference type="ARBA" id="ARBA00022989"/>
    </source>
</evidence>
<dbReference type="SUPFAM" id="SSF52833">
    <property type="entry name" value="Thioredoxin-like"/>
    <property type="match status" value="1"/>
</dbReference>
<dbReference type="AlphaFoldDB" id="A0A370UE91"/>
<dbReference type="Pfam" id="PF02683">
    <property type="entry name" value="DsbD_TM"/>
    <property type="match status" value="1"/>
</dbReference>
<proteinExistence type="predicted"/>
<dbReference type="GO" id="GO:0015035">
    <property type="term" value="F:protein-disulfide reductase activity"/>
    <property type="evidence" value="ECO:0007669"/>
    <property type="project" value="TreeGrafter"/>
</dbReference>
<evidence type="ECO:0000256" key="1">
    <source>
        <dbReference type="ARBA" id="ARBA00004651"/>
    </source>
</evidence>
<comment type="subcellular location">
    <subcellularLocation>
        <location evidence="1">Cell membrane</location>
        <topology evidence="1">Multi-pass membrane protein</topology>
    </subcellularLocation>
</comment>
<evidence type="ECO:0000313" key="10">
    <source>
        <dbReference type="EMBL" id="RDL46106.1"/>
    </source>
</evidence>
<dbReference type="OrthoDB" id="9811036at2"/>
<evidence type="ECO:0000256" key="8">
    <source>
        <dbReference type="SAM" id="Phobius"/>
    </source>
</evidence>
<dbReference type="Gene3D" id="2.60.40.1250">
    <property type="entry name" value="Thiol:disulfide interchange protein DsbD, N-terminal domain"/>
    <property type="match status" value="1"/>
</dbReference>
<name>A0A370UE91_9GAMM</name>
<accession>A0A370UE91</accession>
<evidence type="ECO:0000259" key="9">
    <source>
        <dbReference type="PROSITE" id="PS51352"/>
    </source>
</evidence>
<keyword evidence="11" id="KW-1185">Reference proteome</keyword>
<dbReference type="PROSITE" id="PS51352">
    <property type="entry name" value="THIOREDOXIN_2"/>
    <property type="match status" value="1"/>
</dbReference>
<dbReference type="CDD" id="cd02953">
    <property type="entry name" value="DsbDgamma"/>
    <property type="match status" value="1"/>
</dbReference>
<dbReference type="PANTHER" id="PTHR32234:SF0">
    <property type="entry name" value="THIOL:DISULFIDE INTERCHANGE PROTEIN DSBD"/>
    <property type="match status" value="1"/>
</dbReference>
<dbReference type="InterPro" id="IPR035671">
    <property type="entry name" value="DsbD_gamma"/>
</dbReference>
<dbReference type="Pfam" id="PF13098">
    <property type="entry name" value="Thioredoxin_2"/>
    <property type="match status" value="1"/>
</dbReference>
<dbReference type="SUPFAM" id="SSF74863">
    <property type="entry name" value="Thiol:disulfide interchange protein DsbD, N-terminal domain (DsbD-alpha)"/>
    <property type="match status" value="1"/>
</dbReference>
<feature type="domain" description="Thioredoxin" evidence="9">
    <location>
        <begin position="457"/>
        <end position="580"/>
    </location>
</feature>
<feature type="transmembrane region" description="Helical" evidence="8">
    <location>
        <begin position="290"/>
        <end position="320"/>
    </location>
</feature>
<dbReference type="InterPro" id="IPR003834">
    <property type="entry name" value="Cyt_c_assmbl_TM_dom"/>
</dbReference>
<keyword evidence="3 8" id="KW-0812">Transmembrane</keyword>
<keyword evidence="2" id="KW-1003">Cell membrane</keyword>
<dbReference type="InterPro" id="IPR017937">
    <property type="entry name" value="Thioredoxin_CS"/>
</dbReference>